<evidence type="ECO:0000259" key="2">
    <source>
        <dbReference type="PROSITE" id="PS50076"/>
    </source>
</evidence>
<protein>
    <submittedName>
        <fullName evidence="3">DnaJ domain-containing protein</fullName>
    </submittedName>
</protein>
<accession>A0A1I4SZU1</accession>
<dbReference type="OrthoDB" id="581986at2"/>
<dbReference type="InterPro" id="IPR021059">
    <property type="entry name" value="DnaJ-related_N"/>
</dbReference>
<dbReference type="EMBL" id="FOUI01000012">
    <property type="protein sequence ID" value="SFM69994.1"/>
    <property type="molecule type" value="Genomic_DNA"/>
</dbReference>
<keyword evidence="1" id="KW-0143">Chaperone</keyword>
<keyword evidence="4" id="KW-1185">Reference proteome</keyword>
<dbReference type="Pfam" id="PF12339">
    <property type="entry name" value="DNAJ_related"/>
    <property type="match status" value="1"/>
</dbReference>
<reference evidence="4" key="1">
    <citation type="submission" date="2016-10" db="EMBL/GenBank/DDBJ databases">
        <authorList>
            <person name="Varghese N."/>
            <person name="Submissions S."/>
        </authorList>
    </citation>
    <scope>NUCLEOTIDE SEQUENCE [LARGE SCALE GENOMIC DNA]</scope>
    <source>
        <strain evidence="4">DSM 24213</strain>
    </source>
</reference>
<evidence type="ECO:0000313" key="3">
    <source>
        <dbReference type="EMBL" id="SFM69994.1"/>
    </source>
</evidence>
<evidence type="ECO:0000256" key="1">
    <source>
        <dbReference type="ARBA" id="ARBA00023186"/>
    </source>
</evidence>
<dbReference type="AlphaFoldDB" id="A0A1I4SZU1"/>
<proteinExistence type="predicted"/>
<dbReference type="STRING" id="1720063.SAMN05216217_11239"/>
<dbReference type="PROSITE" id="PS50076">
    <property type="entry name" value="DNAJ_2"/>
    <property type="match status" value="1"/>
</dbReference>
<dbReference type="SUPFAM" id="SSF46565">
    <property type="entry name" value="Chaperone J-domain"/>
    <property type="match status" value="1"/>
</dbReference>
<dbReference type="SMART" id="SM00271">
    <property type="entry name" value="DnaJ"/>
    <property type="match status" value="1"/>
</dbReference>
<dbReference type="InterPro" id="IPR001623">
    <property type="entry name" value="DnaJ_domain"/>
</dbReference>
<dbReference type="RefSeq" id="WP_093476947.1">
    <property type="nucleotide sequence ID" value="NZ_FOUI01000012.1"/>
</dbReference>
<name>A0A1I4SZU1_9GAMM</name>
<dbReference type="Gene3D" id="1.10.287.110">
    <property type="entry name" value="DnaJ domain"/>
    <property type="match status" value="1"/>
</dbReference>
<dbReference type="CDD" id="cd06257">
    <property type="entry name" value="DnaJ"/>
    <property type="match status" value="1"/>
</dbReference>
<dbReference type="InterPro" id="IPR036869">
    <property type="entry name" value="J_dom_sf"/>
</dbReference>
<evidence type="ECO:0000313" key="4">
    <source>
        <dbReference type="Proteomes" id="UP000243629"/>
    </source>
</evidence>
<dbReference type="Pfam" id="PF00226">
    <property type="entry name" value="DnaJ"/>
    <property type="match status" value="1"/>
</dbReference>
<feature type="domain" description="J" evidence="2">
    <location>
        <begin position="150"/>
        <end position="208"/>
    </location>
</feature>
<dbReference type="Proteomes" id="UP000243629">
    <property type="component" value="Unassembled WGS sequence"/>
</dbReference>
<sequence>MTESSSDAPSADQLLPQGFEPWLLDLLREHPKGIDEYRLIRALAEQFPESLFALPGALREPLQLFQLHFLLFHALYRLSDRLSAEGFELRVHALGIRLQLRAAGEEGVALTDPLRAYYLDWDQWLQTRDEDVRRLLDDFMRGAGSLDADELQQALGLFDLPAQASGAQLRQRYRQLVSRHHPDRGGDTAMLQRINQAWEVLQRHAGRA</sequence>
<organism evidence="3 4">
    <name type="scientific">Halopseudomonas yangmingensis</name>
    <dbReference type="NCBI Taxonomy" id="1720063"/>
    <lineage>
        <taxon>Bacteria</taxon>
        <taxon>Pseudomonadati</taxon>
        <taxon>Pseudomonadota</taxon>
        <taxon>Gammaproteobacteria</taxon>
        <taxon>Pseudomonadales</taxon>
        <taxon>Pseudomonadaceae</taxon>
        <taxon>Halopseudomonas</taxon>
    </lineage>
</organism>
<gene>
    <name evidence="3" type="ORF">SAMN05216217_11239</name>
</gene>